<dbReference type="InterPro" id="IPR009057">
    <property type="entry name" value="Homeodomain-like_sf"/>
</dbReference>
<evidence type="ECO:0000259" key="5">
    <source>
        <dbReference type="PROSITE" id="PS01124"/>
    </source>
</evidence>
<gene>
    <name evidence="6" type="ORF">SAMN05421870_103159</name>
</gene>
<dbReference type="InterPro" id="IPR035418">
    <property type="entry name" value="AraC-bd_2"/>
</dbReference>
<keyword evidence="3" id="KW-0804">Transcription</keyword>
<dbReference type="Pfam" id="PF12833">
    <property type="entry name" value="HTH_18"/>
    <property type="match status" value="1"/>
</dbReference>
<organism evidence="6 7">
    <name type="scientific">Streptomyces qinglanensis</name>
    <dbReference type="NCBI Taxonomy" id="943816"/>
    <lineage>
        <taxon>Bacteria</taxon>
        <taxon>Bacillati</taxon>
        <taxon>Actinomycetota</taxon>
        <taxon>Actinomycetes</taxon>
        <taxon>Kitasatosporales</taxon>
        <taxon>Streptomycetaceae</taxon>
        <taxon>Streptomyces</taxon>
    </lineage>
</organism>
<keyword evidence="7" id="KW-1185">Reference proteome</keyword>
<keyword evidence="1" id="KW-0805">Transcription regulation</keyword>
<evidence type="ECO:0000256" key="4">
    <source>
        <dbReference type="SAM" id="MobiDB-lite"/>
    </source>
</evidence>
<dbReference type="OrthoDB" id="9799345at2"/>
<dbReference type="GO" id="GO:0043565">
    <property type="term" value="F:sequence-specific DNA binding"/>
    <property type="evidence" value="ECO:0007669"/>
    <property type="project" value="InterPro"/>
</dbReference>
<dbReference type="PROSITE" id="PS01124">
    <property type="entry name" value="HTH_ARAC_FAMILY_2"/>
    <property type="match status" value="1"/>
</dbReference>
<evidence type="ECO:0000256" key="2">
    <source>
        <dbReference type="ARBA" id="ARBA00023125"/>
    </source>
</evidence>
<evidence type="ECO:0000313" key="7">
    <source>
        <dbReference type="Proteomes" id="UP000182841"/>
    </source>
</evidence>
<protein>
    <submittedName>
        <fullName evidence="6">AraC-type DNA-binding protein</fullName>
    </submittedName>
</protein>
<dbReference type="AlphaFoldDB" id="A0A1H9QWS1"/>
<dbReference type="GO" id="GO:0003700">
    <property type="term" value="F:DNA-binding transcription factor activity"/>
    <property type="evidence" value="ECO:0007669"/>
    <property type="project" value="InterPro"/>
</dbReference>
<reference evidence="7" key="1">
    <citation type="submission" date="2016-10" db="EMBL/GenBank/DDBJ databases">
        <authorList>
            <person name="Varghese N."/>
            <person name="Submissions S."/>
        </authorList>
    </citation>
    <scope>NUCLEOTIDE SEQUENCE [LARGE SCALE GENOMIC DNA]</scope>
    <source>
        <strain evidence="7">CGMCC 4.6825</strain>
    </source>
</reference>
<evidence type="ECO:0000256" key="1">
    <source>
        <dbReference type="ARBA" id="ARBA00023015"/>
    </source>
</evidence>
<dbReference type="SUPFAM" id="SSF46689">
    <property type="entry name" value="Homeodomain-like"/>
    <property type="match status" value="1"/>
</dbReference>
<feature type="domain" description="HTH araC/xylS-type" evidence="5">
    <location>
        <begin position="219"/>
        <end position="320"/>
    </location>
</feature>
<dbReference type="PANTHER" id="PTHR46796:SF6">
    <property type="entry name" value="ARAC SUBFAMILY"/>
    <property type="match status" value="1"/>
</dbReference>
<sequence length="337" mass="37217">MPYRSLHTGSLPPRDRFDWWRELMLAHDAPTESESPSSGFAGTVEGLELGDARVASLVFHPLRARRTPALIRQGDPEDYELVFTLEGEVLVSQHRRDAVVASGQFALRSTSHPYDCRTRRTAASGTAHVVTVHIPRATLPLAADQVDQLLARSLPLGAGSGGVLGDFLQSLIRRGPELAPAEGKRLGTAVVDLAAGFLAGHLPFGNRLPPESRERILLSRIDSFIDDNLADTDLSPASIAARHHISVRYLHSLFRRQRHTVSATIRNRRLERCRADLADPRWRHLPLQAIAAHWGYPHLASFSRAFRAAYGIPPSDFRHRATPSTPLDTGPSLLRQP</sequence>
<dbReference type="Gene3D" id="1.10.10.60">
    <property type="entry name" value="Homeodomain-like"/>
    <property type="match status" value="1"/>
</dbReference>
<evidence type="ECO:0000313" key="6">
    <source>
        <dbReference type="EMBL" id="SER64847.1"/>
    </source>
</evidence>
<dbReference type="PANTHER" id="PTHR46796">
    <property type="entry name" value="HTH-TYPE TRANSCRIPTIONAL ACTIVATOR RHAS-RELATED"/>
    <property type="match status" value="1"/>
</dbReference>
<name>A0A1H9QWS1_9ACTN</name>
<dbReference type="Proteomes" id="UP000182841">
    <property type="component" value="Unassembled WGS sequence"/>
</dbReference>
<dbReference type="EMBL" id="FOGO01000003">
    <property type="protein sequence ID" value="SER64847.1"/>
    <property type="molecule type" value="Genomic_DNA"/>
</dbReference>
<dbReference type="InterPro" id="IPR018060">
    <property type="entry name" value="HTH_AraC"/>
</dbReference>
<dbReference type="Pfam" id="PF14525">
    <property type="entry name" value="AraC_binding_2"/>
    <property type="match status" value="1"/>
</dbReference>
<feature type="region of interest" description="Disordered" evidence="4">
    <location>
        <begin position="317"/>
        <end position="337"/>
    </location>
</feature>
<proteinExistence type="predicted"/>
<accession>A0A1H9QWS1</accession>
<keyword evidence="2 6" id="KW-0238">DNA-binding</keyword>
<dbReference type="SMART" id="SM00342">
    <property type="entry name" value="HTH_ARAC"/>
    <property type="match status" value="1"/>
</dbReference>
<dbReference type="InterPro" id="IPR050204">
    <property type="entry name" value="AraC_XylS_family_regulators"/>
</dbReference>
<dbReference type="RefSeq" id="WP_074999436.1">
    <property type="nucleotide sequence ID" value="NZ_FOGO01000003.1"/>
</dbReference>
<evidence type="ECO:0000256" key="3">
    <source>
        <dbReference type="ARBA" id="ARBA00023163"/>
    </source>
</evidence>